<dbReference type="PIRSF" id="PIRSF005739">
    <property type="entry name" value="O-mtase"/>
    <property type="match status" value="1"/>
</dbReference>
<evidence type="ECO:0000256" key="1">
    <source>
        <dbReference type="ARBA" id="ARBA00022603"/>
    </source>
</evidence>
<dbReference type="GO" id="GO:0032259">
    <property type="term" value="P:methylation"/>
    <property type="evidence" value="ECO:0007669"/>
    <property type="project" value="UniProtKB-KW"/>
</dbReference>
<dbReference type="Gene3D" id="1.10.10.10">
    <property type="entry name" value="Winged helix-like DNA-binding domain superfamily/Winged helix DNA-binding domain"/>
    <property type="match status" value="1"/>
</dbReference>
<dbReference type="FunFam" id="1.10.10.10:FF:001152">
    <property type="entry name" value="Bacteriochlorophyllide d C-20 methyltransferase"/>
    <property type="match status" value="1"/>
</dbReference>
<dbReference type="OrthoDB" id="9767938at2"/>
<evidence type="ECO:0000259" key="4">
    <source>
        <dbReference type="Pfam" id="PF00891"/>
    </source>
</evidence>
<dbReference type="AlphaFoldDB" id="E1ICM6"/>
<dbReference type="Proteomes" id="UP000054010">
    <property type="component" value="Unassembled WGS sequence"/>
</dbReference>
<keyword evidence="3" id="KW-0949">S-adenosyl-L-methionine</keyword>
<keyword evidence="1 5" id="KW-0489">Methyltransferase</keyword>
<evidence type="ECO:0000313" key="6">
    <source>
        <dbReference type="Proteomes" id="UP000054010"/>
    </source>
</evidence>
<proteinExistence type="predicted"/>
<dbReference type="CDD" id="cd02440">
    <property type="entry name" value="AdoMet_MTases"/>
    <property type="match status" value="1"/>
</dbReference>
<sequence>MSNLTVQDLPAVTTTPCTPGCRCSANEDELFAGSERAYDIVFKGTIDFFAVKAATDLGLFEAMGDGVHELNALAEATGTVPMRLEKFLITLKEIGIARLVEGKWALTPFAVQFFTDPEHHRNLTMVPFVDYISSLVQTFYVNLADVVRGKMDFTSLVPYPPRNREDNVFYETIHRSNVHFPIRLLREHAKMEGITRLLDVGGGIGDISSALCEAFPELNVTLINLDSAVELVSENVASRGLAERITPLALDMYKQPYPQTQAVMFARILYPMNEQFSTMMLKKAFDAIEPGGRIFILDMVISDQNKPNYDYLTHYICSIGMGFSVLDFKDHELYTKILEGIGFTDVTMHAAYDHVLYQAVKP</sequence>
<evidence type="ECO:0000313" key="5">
    <source>
        <dbReference type="EMBL" id="EFO81046.1"/>
    </source>
</evidence>
<dbReference type="PANTHER" id="PTHR43712">
    <property type="entry name" value="PUTATIVE (AFU_ORTHOLOGUE AFUA_4G14580)-RELATED"/>
    <property type="match status" value="1"/>
</dbReference>
<dbReference type="InterPro" id="IPR036388">
    <property type="entry name" value="WH-like_DNA-bd_sf"/>
</dbReference>
<protein>
    <submittedName>
        <fullName evidence="5">C-20 methyltransferase BchU</fullName>
    </submittedName>
</protein>
<evidence type="ECO:0000256" key="2">
    <source>
        <dbReference type="ARBA" id="ARBA00022679"/>
    </source>
</evidence>
<dbReference type="InterPro" id="IPR014088">
    <property type="entry name" value="BchU"/>
</dbReference>
<feature type="domain" description="O-methyltransferase C-terminal" evidence="4">
    <location>
        <begin position="167"/>
        <end position="309"/>
    </location>
</feature>
<dbReference type="PROSITE" id="PS51683">
    <property type="entry name" value="SAM_OMT_II"/>
    <property type="match status" value="1"/>
</dbReference>
<dbReference type="SUPFAM" id="SSF46785">
    <property type="entry name" value="Winged helix' DNA-binding domain"/>
    <property type="match status" value="1"/>
</dbReference>
<dbReference type="PANTHER" id="PTHR43712:SF2">
    <property type="entry name" value="O-METHYLTRANSFERASE CICE"/>
    <property type="match status" value="1"/>
</dbReference>
<name>E1ICM6_9CHLR</name>
<dbReference type="Pfam" id="PF00891">
    <property type="entry name" value="Methyltransf_2"/>
    <property type="match status" value="1"/>
</dbReference>
<dbReference type="InterPro" id="IPR029063">
    <property type="entry name" value="SAM-dependent_MTases_sf"/>
</dbReference>
<dbReference type="InterPro" id="IPR016461">
    <property type="entry name" value="COMT-like"/>
</dbReference>
<dbReference type="NCBIfam" id="TIGR02716">
    <property type="entry name" value="C20_methyl_CrtF"/>
    <property type="match status" value="1"/>
</dbReference>
<dbReference type="eggNOG" id="COG2813">
    <property type="taxonomic scope" value="Bacteria"/>
</dbReference>
<organism evidence="5 6">
    <name type="scientific">Oscillochloris trichoides DG-6</name>
    <dbReference type="NCBI Taxonomy" id="765420"/>
    <lineage>
        <taxon>Bacteria</taxon>
        <taxon>Bacillati</taxon>
        <taxon>Chloroflexota</taxon>
        <taxon>Chloroflexia</taxon>
        <taxon>Chloroflexales</taxon>
        <taxon>Chloroflexineae</taxon>
        <taxon>Oscillochloridaceae</taxon>
        <taxon>Oscillochloris</taxon>
    </lineage>
</organism>
<dbReference type="FunFam" id="3.40.50.150:FF:000405">
    <property type="entry name" value="Carminomycin 4-O-methyltransferase DnrK"/>
    <property type="match status" value="1"/>
</dbReference>
<dbReference type="GO" id="GO:0008171">
    <property type="term" value="F:O-methyltransferase activity"/>
    <property type="evidence" value="ECO:0007669"/>
    <property type="project" value="InterPro"/>
</dbReference>
<keyword evidence="2" id="KW-0808">Transferase</keyword>
<dbReference type="InterPro" id="IPR001077">
    <property type="entry name" value="COMT_C"/>
</dbReference>
<dbReference type="SUPFAM" id="SSF53335">
    <property type="entry name" value="S-adenosyl-L-methionine-dependent methyltransferases"/>
    <property type="match status" value="1"/>
</dbReference>
<gene>
    <name evidence="5" type="ORF">OSCT_1077</name>
</gene>
<reference evidence="5 6" key="1">
    <citation type="journal article" date="2011" name="J. Bacteriol.">
        <title>Draft genome sequence of the anoxygenic filamentous phototrophic bacterium Oscillochloris trichoides subsp. DG-6.</title>
        <authorList>
            <person name="Kuznetsov B.B."/>
            <person name="Ivanovsky R.N."/>
            <person name="Keppen O.I."/>
            <person name="Sukhacheva M.V."/>
            <person name="Bumazhkin B.K."/>
            <person name="Patutina E.O."/>
            <person name="Beletsky A.V."/>
            <person name="Mardanov A.V."/>
            <person name="Baslerov R.V."/>
            <person name="Panteleeva A.N."/>
            <person name="Kolganova T.V."/>
            <person name="Ravin N.V."/>
            <person name="Skryabin K.G."/>
        </authorList>
    </citation>
    <scope>NUCLEOTIDE SEQUENCE [LARGE SCALE GENOMIC DNA]</scope>
    <source>
        <strain evidence="5 6">DG-6</strain>
    </source>
</reference>
<dbReference type="HOGENOM" id="CLU_005533_4_0_0"/>
<dbReference type="EMBL" id="ADVR01000029">
    <property type="protein sequence ID" value="EFO81046.1"/>
    <property type="molecule type" value="Genomic_DNA"/>
</dbReference>
<evidence type="ECO:0000256" key="3">
    <source>
        <dbReference type="ARBA" id="ARBA00022691"/>
    </source>
</evidence>
<keyword evidence="6" id="KW-1185">Reference proteome</keyword>
<dbReference type="InterPro" id="IPR036390">
    <property type="entry name" value="WH_DNA-bd_sf"/>
</dbReference>
<comment type="caution">
    <text evidence="5">The sequence shown here is derived from an EMBL/GenBank/DDBJ whole genome shotgun (WGS) entry which is preliminary data.</text>
</comment>
<dbReference type="STRING" id="765420.OSCT_1077"/>
<accession>E1ICM6</accession>
<dbReference type="Gene3D" id="3.40.50.150">
    <property type="entry name" value="Vaccinia Virus protein VP39"/>
    <property type="match status" value="1"/>
</dbReference>